<dbReference type="EMBL" id="QSJW01000002">
    <property type="protein sequence ID" value="RHE15040.1"/>
    <property type="molecule type" value="Genomic_DNA"/>
</dbReference>
<protein>
    <submittedName>
        <fullName evidence="1">Uncharacterized protein</fullName>
    </submittedName>
</protein>
<comment type="caution">
    <text evidence="1">The sequence shown here is derived from an EMBL/GenBank/DDBJ whole genome shotgun (WGS) entry which is preliminary data.</text>
</comment>
<evidence type="ECO:0000313" key="1">
    <source>
        <dbReference type="EMBL" id="RHE15040.1"/>
    </source>
</evidence>
<dbReference type="EMBL" id="QROE01000001">
    <property type="protein sequence ID" value="RHK98536.1"/>
    <property type="molecule type" value="Genomic_DNA"/>
</dbReference>
<dbReference type="AlphaFoldDB" id="A0A414IBC2"/>
<accession>A0A414IBC2</accession>
<proteinExistence type="predicted"/>
<reference evidence="3 4" key="1">
    <citation type="submission" date="2018-08" db="EMBL/GenBank/DDBJ databases">
        <title>A genome reference for cultivated species of the human gut microbiota.</title>
        <authorList>
            <person name="Zou Y."/>
            <person name="Xue W."/>
            <person name="Luo G."/>
        </authorList>
    </citation>
    <scope>NUCLEOTIDE SEQUENCE [LARGE SCALE GENOMIC DNA]</scope>
    <source>
        <strain evidence="2 3">AF39-4</strain>
        <strain evidence="1 4">AM29-25AC</strain>
    </source>
</reference>
<dbReference type="Proteomes" id="UP000284267">
    <property type="component" value="Unassembled WGS sequence"/>
</dbReference>
<evidence type="ECO:0000313" key="4">
    <source>
        <dbReference type="Proteomes" id="UP000284644"/>
    </source>
</evidence>
<evidence type="ECO:0000313" key="2">
    <source>
        <dbReference type="EMBL" id="RHK98536.1"/>
    </source>
</evidence>
<gene>
    <name evidence="2" type="ORF">DW040_04310</name>
    <name evidence="1" type="ORF">DW767_04470</name>
</gene>
<name>A0A414IBC2_9FIRM</name>
<evidence type="ECO:0000313" key="3">
    <source>
        <dbReference type="Proteomes" id="UP000284267"/>
    </source>
</evidence>
<sequence length="149" mass="15950">MYKSLKSVTVLKAKPGTTQKTVNINMKKCHEDISVYTVAADGGDSIGSSTTKGSRDIPSDLLNMWNRGSFSSASASLNYHFGKHGSGVGTSNIVSYAQSAKNFKNNLSGAKSSKVNGSTPNVTRWKKNGKYNDIYGSKNAGKIISYGRQ</sequence>
<organism evidence="1 4">
    <name type="scientific">Blautia obeum</name>
    <dbReference type="NCBI Taxonomy" id="40520"/>
    <lineage>
        <taxon>Bacteria</taxon>
        <taxon>Bacillati</taxon>
        <taxon>Bacillota</taxon>
        <taxon>Clostridia</taxon>
        <taxon>Lachnospirales</taxon>
        <taxon>Lachnospiraceae</taxon>
        <taxon>Blautia</taxon>
    </lineage>
</organism>
<dbReference type="Proteomes" id="UP000284644">
    <property type="component" value="Unassembled WGS sequence"/>
</dbReference>
<dbReference type="RefSeq" id="WP_118367599.1">
    <property type="nucleotide sequence ID" value="NZ_CABJDZ010000001.1"/>
</dbReference>